<dbReference type="PIRSF" id="PIRSF036852">
    <property type="entry name" value="Ribonuclease_H1_euk"/>
    <property type="match status" value="1"/>
</dbReference>
<evidence type="ECO:0000256" key="10">
    <source>
        <dbReference type="ARBA" id="ARBA00022801"/>
    </source>
</evidence>
<dbReference type="InterPro" id="IPR017067">
    <property type="entry name" value="RNase_H1_euk"/>
</dbReference>
<evidence type="ECO:0000259" key="12">
    <source>
        <dbReference type="PROSITE" id="PS50879"/>
    </source>
</evidence>
<protein>
    <recommendedName>
        <fullName evidence="6">Ribonuclease H</fullName>
        <ecNumber evidence="5">3.1.26.4</ecNumber>
    </recommendedName>
</protein>
<dbReference type="CDD" id="cd09280">
    <property type="entry name" value="RNase_HI_eukaryote_like"/>
    <property type="match status" value="1"/>
</dbReference>
<proteinExistence type="inferred from homology"/>
<dbReference type="GO" id="GO:0000287">
    <property type="term" value="F:magnesium ion binding"/>
    <property type="evidence" value="ECO:0007669"/>
    <property type="project" value="InterPro"/>
</dbReference>
<comment type="cofactor">
    <cofactor evidence="2">
        <name>Mg(2+)</name>
        <dbReference type="ChEBI" id="CHEBI:18420"/>
    </cofactor>
</comment>
<keyword evidence="11" id="KW-0460">Magnesium</keyword>
<dbReference type="GO" id="GO:0043137">
    <property type="term" value="P:DNA replication, removal of RNA primer"/>
    <property type="evidence" value="ECO:0007669"/>
    <property type="project" value="TreeGrafter"/>
</dbReference>
<dbReference type="GO" id="GO:0004523">
    <property type="term" value="F:RNA-DNA hybrid ribonuclease activity"/>
    <property type="evidence" value="ECO:0007669"/>
    <property type="project" value="UniProtKB-EC"/>
</dbReference>
<evidence type="ECO:0000256" key="7">
    <source>
        <dbReference type="ARBA" id="ARBA00022722"/>
    </source>
</evidence>
<dbReference type="InterPro" id="IPR011320">
    <property type="entry name" value="RNase_H1_N"/>
</dbReference>
<dbReference type="InterPro" id="IPR037056">
    <property type="entry name" value="RNase_H1_N_sf"/>
</dbReference>
<dbReference type="EMBL" id="KE561300">
    <property type="protein sequence ID" value="EPZ31103.1"/>
    <property type="molecule type" value="Genomic_DNA"/>
</dbReference>
<dbReference type="FunFam" id="3.40.970.10:FF:000002">
    <property type="entry name" value="Ribonuclease H"/>
    <property type="match status" value="1"/>
</dbReference>
<dbReference type="SUPFAM" id="SSF55658">
    <property type="entry name" value="L9 N-domain-like"/>
    <property type="match status" value="1"/>
</dbReference>
<dbReference type="FunFam" id="3.30.420.10:FF:000275">
    <property type="entry name" value="Ribonuclease H"/>
    <property type="match status" value="1"/>
</dbReference>
<evidence type="ECO:0000256" key="4">
    <source>
        <dbReference type="ARBA" id="ARBA00005300"/>
    </source>
</evidence>
<dbReference type="GO" id="GO:0003676">
    <property type="term" value="F:nucleic acid binding"/>
    <property type="evidence" value="ECO:0007669"/>
    <property type="project" value="InterPro"/>
</dbReference>
<dbReference type="Pfam" id="PF01693">
    <property type="entry name" value="Cauli_VI"/>
    <property type="match status" value="1"/>
</dbReference>
<dbReference type="OrthoDB" id="407198at2759"/>
<evidence type="ECO:0000256" key="9">
    <source>
        <dbReference type="ARBA" id="ARBA00022759"/>
    </source>
</evidence>
<evidence type="ECO:0000256" key="8">
    <source>
        <dbReference type="ARBA" id="ARBA00022723"/>
    </source>
</evidence>
<comment type="function">
    <text evidence="3">Endonuclease that specifically degrades the RNA of RNA-DNA hybrids.</text>
</comment>
<evidence type="ECO:0000256" key="5">
    <source>
        <dbReference type="ARBA" id="ARBA00012180"/>
    </source>
</evidence>
<dbReference type="EC" id="3.1.26.4" evidence="5"/>
<dbReference type="PANTHER" id="PTHR10642:SF26">
    <property type="entry name" value="RIBONUCLEASE H1"/>
    <property type="match status" value="1"/>
</dbReference>
<comment type="catalytic activity">
    <reaction evidence="1">
        <text>Endonucleolytic cleavage to 5'-phosphomonoester.</text>
        <dbReference type="EC" id="3.1.26.4"/>
    </reaction>
</comment>
<dbReference type="AlphaFoldDB" id="A0A075AN21"/>
<keyword evidence="8" id="KW-0479">Metal-binding</keyword>
<dbReference type="Gene3D" id="3.40.970.10">
    <property type="entry name" value="Ribonuclease H1, N-terminal domain"/>
    <property type="match status" value="1"/>
</dbReference>
<sequence length="238" mass="27442">MYFYAVAVGRRPGVYPNWDAAEKEIKGFPNSKYQRFGTEKEAEQFIRFNSANNQKARNRNNNAKFKANILNVRDSEDPDPLHKETLVCFTDGSAISNGSLNCRAGWAAIFPHNESWNVSGKLSESKKTNNRAEYLAAIEAMRRANKEDPGQLKPLYIYSDSMLLIRSMTEWVNGWIRKGWRKSDGTPVLNKDLLEELVETRGKRRIIWRHVKAHTGKKNWESIWNDKADRFAQMAARS</sequence>
<dbReference type="PROSITE" id="PS50879">
    <property type="entry name" value="RNASE_H_1"/>
    <property type="match status" value="1"/>
</dbReference>
<evidence type="ECO:0000313" key="13">
    <source>
        <dbReference type="EMBL" id="EPZ31103.1"/>
    </source>
</evidence>
<keyword evidence="10" id="KW-0378">Hydrolase</keyword>
<accession>A0A075AN21</accession>
<dbReference type="SUPFAM" id="SSF53098">
    <property type="entry name" value="Ribonuclease H-like"/>
    <property type="match status" value="1"/>
</dbReference>
<evidence type="ECO:0000256" key="2">
    <source>
        <dbReference type="ARBA" id="ARBA00001946"/>
    </source>
</evidence>
<dbReference type="InterPro" id="IPR012337">
    <property type="entry name" value="RNaseH-like_sf"/>
</dbReference>
<evidence type="ECO:0000256" key="6">
    <source>
        <dbReference type="ARBA" id="ARBA00017721"/>
    </source>
</evidence>
<dbReference type="Proteomes" id="UP000030755">
    <property type="component" value="Unassembled WGS sequence"/>
</dbReference>
<keyword evidence="14" id="KW-1185">Reference proteome</keyword>
<dbReference type="PANTHER" id="PTHR10642">
    <property type="entry name" value="RIBONUCLEASE H1"/>
    <property type="match status" value="1"/>
</dbReference>
<dbReference type="HOGENOM" id="CLU_030894_0_1_1"/>
<keyword evidence="7" id="KW-0540">Nuclease</keyword>
<keyword evidence="9" id="KW-0255">Endonuclease</keyword>
<organism evidence="13 14">
    <name type="scientific">Rozella allomycis (strain CSF55)</name>
    <dbReference type="NCBI Taxonomy" id="988480"/>
    <lineage>
        <taxon>Eukaryota</taxon>
        <taxon>Fungi</taxon>
        <taxon>Fungi incertae sedis</taxon>
        <taxon>Cryptomycota</taxon>
        <taxon>Cryptomycota incertae sedis</taxon>
        <taxon>Rozella</taxon>
    </lineage>
</organism>
<dbReference type="OMA" id="IRSMTEW"/>
<gene>
    <name evidence="13" type="ORF">O9G_001014</name>
</gene>
<dbReference type="InterPro" id="IPR009027">
    <property type="entry name" value="Ribosomal_bL9/RNase_H1_N"/>
</dbReference>
<feature type="domain" description="RNase H type-1" evidence="12">
    <location>
        <begin position="82"/>
        <end position="237"/>
    </location>
</feature>
<reference evidence="13 14" key="1">
    <citation type="journal article" date="2013" name="Curr. Biol.">
        <title>Shared signatures of parasitism and phylogenomics unite Cryptomycota and microsporidia.</title>
        <authorList>
            <person name="James T.Y."/>
            <person name="Pelin A."/>
            <person name="Bonen L."/>
            <person name="Ahrendt S."/>
            <person name="Sain D."/>
            <person name="Corradi N."/>
            <person name="Stajich J.E."/>
        </authorList>
    </citation>
    <scope>NUCLEOTIDE SEQUENCE [LARGE SCALE GENOMIC DNA]</scope>
    <source>
        <strain evidence="13 14">CSF55</strain>
    </source>
</reference>
<evidence type="ECO:0000256" key="1">
    <source>
        <dbReference type="ARBA" id="ARBA00000077"/>
    </source>
</evidence>
<evidence type="ECO:0000313" key="14">
    <source>
        <dbReference type="Proteomes" id="UP000030755"/>
    </source>
</evidence>
<dbReference type="Pfam" id="PF00075">
    <property type="entry name" value="RNase_H"/>
    <property type="match status" value="1"/>
</dbReference>
<dbReference type="InterPro" id="IPR036397">
    <property type="entry name" value="RNaseH_sf"/>
</dbReference>
<dbReference type="InterPro" id="IPR050092">
    <property type="entry name" value="RNase_H"/>
</dbReference>
<evidence type="ECO:0000256" key="3">
    <source>
        <dbReference type="ARBA" id="ARBA00004065"/>
    </source>
</evidence>
<dbReference type="Gene3D" id="3.30.420.10">
    <property type="entry name" value="Ribonuclease H-like superfamily/Ribonuclease H"/>
    <property type="match status" value="1"/>
</dbReference>
<dbReference type="STRING" id="988480.A0A075AN21"/>
<name>A0A075AN21_ROZAC</name>
<comment type="similarity">
    <text evidence="4">Belongs to the RNase H family.</text>
</comment>
<evidence type="ECO:0000256" key="11">
    <source>
        <dbReference type="ARBA" id="ARBA00022842"/>
    </source>
</evidence>
<dbReference type="InterPro" id="IPR002156">
    <property type="entry name" value="RNaseH_domain"/>
</dbReference>